<evidence type="ECO:0000256" key="1">
    <source>
        <dbReference type="ARBA" id="ARBA00022741"/>
    </source>
</evidence>
<dbReference type="GO" id="GO:0005524">
    <property type="term" value="F:ATP binding"/>
    <property type="evidence" value="ECO:0007669"/>
    <property type="project" value="UniProtKB-KW"/>
</dbReference>
<dbReference type="SUPFAM" id="SSF56112">
    <property type="entry name" value="Protein kinase-like (PK-like)"/>
    <property type="match status" value="1"/>
</dbReference>
<keyword evidence="2" id="KW-0067">ATP-binding</keyword>
<gene>
    <name evidence="4" type="ORF">QYT958_LOCUS40512</name>
</gene>
<accession>A0A822BYW9</accession>
<dbReference type="AlphaFoldDB" id="A0A822BYW9"/>
<dbReference type="Gene3D" id="1.10.510.10">
    <property type="entry name" value="Transferase(Phosphotransferase) domain 1"/>
    <property type="match status" value="1"/>
</dbReference>
<dbReference type="InterPro" id="IPR011009">
    <property type="entry name" value="Kinase-like_dom_sf"/>
</dbReference>
<dbReference type="PANTHER" id="PTHR24418">
    <property type="entry name" value="TYROSINE-PROTEIN KINASE"/>
    <property type="match status" value="1"/>
</dbReference>
<evidence type="ECO:0000259" key="3">
    <source>
        <dbReference type="PROSITE" id="PS50011"/>
    </source>
</evidence>
<dbReference type="GO" id="GO:0004672">
    <property type="term" value="F:protein kinase activity"/>
    <property type="evidence" value="ECO:0007669"/>
    <property type="project" value="InterPro"/>
</dbReference>
<comment type="caution">
    <text evidence="4">The sequence shown here is derived from an EMBL/GenBank/DDBJ whole genome shotgun (WGS) entry which is preliminary data.</text>
</comment>
<name>A0A822BYW9_9BILA</name>
<dbReference type="InterPro" id="IPR001245">
    <property type="entry name" value="Ser-Thr/Tyr_kinase_cat_dom"/>
</dbReference>
<feature type="domain" description="Protein kinase" evidence="3">
    <location>
        <begin position="1"/>
        <end position="104"/>
    </location>
</feature>
<dbReference type="PROSITE" id="PS50011">
    <property type="entry name" value="PROTEIN_KINASE_DOM"/>
    <property type="match status" value="1"/>
</dbReference>
<evidence type="ECO:0000256" key="2">
    <source>
        <dbReference type="ARBA" id="ARBA00022840"/>
    </source>
</evidence>
<dbReference type="EMBL" id="CAJOBR010042052">
    <property type="protein sequence ID" value="CAF5028784.1"/>
    <property type="molecule type" value="Genomic_DNA"/>
</dbReference>
<evidence type="ECO:0000313" key="4">
    <source>
        <dbReference type="EMBL" id="CAF5028784.1"/>
    </source>
</evidence>
<dbReference type="InterPro" id="IPR050198">
    <property type="entry name" value="Non-receptor_tyrosine_kinases"/>
</dbReference>
<keyword evidence="1" id="KW-0547">Nucleotide-binding</keyword>
<organism evidence="4 5">
    <name type="scientific">Rotaria socialis</name>
    <dbReference type="NCBI Taxonomy" id="392032"/>
    <lineage>
        <taxon>Eukaryota</taxon>
        <taxon>Metazoa</taxon>
        <taxon>Spiralia</taxon>
        <taxon>Gnathifera</taxon>
        <taxon>Rotifera</taxon>
        <taxon>Eurotatoria</taxon>
        <taxon>Bdelloidea</taxon>
        <taxon>Philodinida</taxon>
        <taxon>Philodinidae</taxon>
        <taxon>Rotaria</taxon>
    </lineage>
</organism>
<dbReference type="Proteomes" id="UP000663848">
    <property type="component" value="Unassembled WGS sequence"/>
</dbReference>
<reference evidence="4" key="1">
    <citation type="submission" date="2021-02" db="EMBL/GenBank/DDBJ databases">
        <authorList>
            <person name="Nowell W R."/>
        </authorList>
    </citation>
    <scope>NUCLEOTIDE SEQUENCE</scope>
</reference>
<evidence type="ECO:0000313" key="5">
    <source>
        <dbReference type="Proteomes" id="UP000663848"/>
    </source>
</evidence>
<protein>
    <recommendedName>
        <fullName evidence="3">Protein kinase domain-containing protein</fullName>
    </recommendedName>
</protein>
<proteinExistence type="predicted"/>
<feature type="non-terminal residue" evidence="4">
    <location>
        <position position="1"/>
    </location>
</feature>
<dbReference type="InterPro" id="IPR000719">
    <property type="entry name" value="Prot_kinase_dom"/>
</dbReference>
<sequence>MIQEMLCQTRTVARTTLNVIPTRYCAPEVLSTAVTANDFTEKSDVYSMGVLMWEAYSRGVVPWASVANDEEVVRRVRNGDMLPKPENCSQQYWNILTKTWSTQP</sequence>
<dbReference type="Pfam" id="PF07714">
    <property type="entry name" value="PK_Tyr_Ser-Thr"/>
    <property type="match status" value="1"/>
</dbReference>